<evidence type="ECO:0000313" key="7">
    <source>
        <dbReference type="Proteomes" id="UP000078544"/>
    </source>
</evidence>
<feature type="compositionally biased region" description="Low complexity" evidence="4">
    <location>
        <begin position="73"/>
        <end position="84"/>
    </location>
</feature>
<proteinExistence type="inferred from homology"/>
<dbReference type="GO" id="GO:0004114">
    <property type="term" value="F:3',5'-cyclic-nucleotide phosphodiesterase activity"/>
    <property type="evidence" value="ECO:0007669"/>
    <property type="project" value="InterPro"/>
</dbReference>
<feature type="region of interest" description="Disordered" evidence="4">
    <location>
        <begin position="65"/>
        <end position="88"/>
    </location>
</feature>
<protein>
    <recommendedName>
        <fullName evidence="3">Phosphodiesterase</fullName>
        <ecNumber evidence="3">3.1.4.-</ecNumber>
    </recommendedName>
</protein>
<comment type="cofactor">
    <cofactor evidence="3">
        <name>a divalent metal cation</name>
        <dbReference type="ChEBI" id="CHEBI:60240"/>
    </cofactor>
    <text evidence="3">Binds 2 divalent metal cations per subunit. Site 1 may preferentially bind zinc ions, while site 2 has a preference for magnesium and/or manganese ions.</text>
</comment>
<dbReference type="PANTHER" id="PTHR11347">
    <property type="entry name" value="CYCLIC NUCLEOTIDE PHOSPHODIESTERASE"/>
    <property type="match status" value="1"/>
</dbReference>
<feature type="domain" description="PDEase" evidence="5">
    <location>
        <begin position="250"/>
        <end position="595"/>
    </location>
</feature>
<feature type="compositionally biased region" description="Basic and acidic residues" evidence="4">
    <location>
        <begin position="592"/>
        <end position="606"/>
    </location>
</feature>
<evidence type="ECO:0000256" key="2">
    <source>
        <dbReference type="ARBA" id="ARBA00022801"/>
    </source>
</evidence>
<feature type="region of interest" description="Disordered" evidence="4">
    <location>
        <begin position="592"/>
        <end position="629"/>
    </location>
</feature>
<keyword evidence="7" id="KW-1185">Reference proteome</keyword>
<evidence type="ECO:0000256" key="1">
    <source>
        <dbReference type="ARBA" id="ARBA00022723"/>
    </source>
</evidence>
<comment type="caution">
    <text evidence="6">The sequence shown here is derived from an EMBL/GenBank/DDBJ whole genome shotgun (WGS) entry which is preliminary data.</text>
</comment>
<dbReference type="STRING" id="1081109.A0A162K4K9"/>
<dbReference type="Gene3D" id="1.10.1300.10">
    <property type="entry name" value="3'5'-cyclic nucleotide phosphodiesterase, catalytic domain"/>
    <property type="match status" value="1"/>
</dbReference>
<sequence length="861" mass="94168">MDHFSCNVIYVNRLVGEHRLIRAVPADQARFQKSGHTDWRRDQAREWVKSLLDIFGVDIPSNDRLQERHDESQSASPTQASASQIPDVPTQDEELYGLGLLQKIIAEARLRSLSKLVVPLPVISHSGSTESGGDSQMTDGTFESSLSSRASLAAERRLIRMCLDIGAVDVFISPLTTSCITALEICAYKAHRDATQEQRDLLAVTKGRKRSWVGVNEQKPFAYLREAMVSGLMNGICRLDSNEGQMTSRAHVEVSSERRSEIARAVGQWRFCAHSFSDDELLIAALIMFQHALAVPELLPWRMSADQLVNYLAACRAAYNSFVPYHNFRHVVDVLQATFNFLVQIGALPPFPDNGPLRAPLNKSRMATLLSPFESLTLLITAIGHDVGHPGVNNGFLTTLNAPLAQLYNDRSVLESFHCAAYSQILRRYWPSAFEDRKMRKLMISSILATDMGLHFDYMKKLNDLKDHLGKTSSSQSWHEAVNETYRTLACSLLIKCADISNVARHHETALKWMHILSEEFSRQASMEAELEIESSLIAPPKKDILSLSSAQLGFMSLFAIPLFQGVADILPAMQYTVDELEINKSLFERKVQDEQAKQKPGEESHNKRRVRDITLPSTRATDIKQAGGKTIGAAESVGSASARVPTVAPQAAADVITRNQQQAPLASDEPADLSDSLARDQEALPRGSRGAASLFDAVQDPADSDPVSPRSKGEAVAEGKASAPFDRQRCSETTEGSAAGTFAGDWQSQATTATTGKVALSPSTQGTSIVSNESVERRPSATGPNISPPSASSHGSPGTVMQEGGAVDDDLSAGGVGKAEGKSVRKKTSRFRMKDLKDQLSFFRRHKTSSPPTPASDRTS</sequence>
<dbReference type="InterPro" id="IPR002073">
    <property type="entry name" value="PDEase_catalytic_dom"/>
</dbReference>
<feature type="compositionally biased region" description="Polar residues" evidence="4">
    <location>
        <begin position="747"/>
        <end position="774"/>
    </location>
</feature>
<dbReference type="SUPFAM" id="SSF109604">
    <property type="entry name" value="HD-domain/PDEase-like"/>
    <property type="match status" value="1"/>
</dbReference>
<organism evidence="6 7">
    <name type="scientific">Moelleriella libera RCEF 2490</name>
    <dbReference type="NCBI Taxonomy" id="1081109"/>
    <lineage>
        <taxon>Eukaryota</taxon>
        <taxon>Fungi</taxon>
        <taxon>Dikarya</taxon>
        <taxon>Ascomycota</taxon>
        <taxon>Pezizomycotina</taxon>
        <taxon>Sordariomycetes</taxon>
        <taxon>Hypocreomycetidae</taxon>
        <taxon>Hypocreales</taxon>
        <taxon>Clavicipitaceae</taxon>
        <taxon>Moelleriella</taxon>
    </lineage>
</organism>
<feature type="region of interest" description="Disordered" evidence="4">
    <location>
        <begin position="696"/>
        <end position="861"/>
    </location>
</feature>
<name>A0A162K4K9_9HYPO</name>
<dbReference type="OrthoDB" id="546632at2759"/>
<dbReference type="GO" id="GO:0007165">
    <property type="term" value="P:signal transduction"/>
    <property type="evidence" value="ECO:0007669"/>
    <property type="project" value="InterPro"/>
</dbReference>
<dbReference type="InterPro" id="IPR036971">
    <property type="entry name" value="PDEase_catalytic_dom_sf"/>
</dbReference>
<dbReference type="InterPro" id="IPR003607">
    <property type="entry name" value="HD/PDEase_dom"/>
</dbReference>
<evidence type="ECO:0000313" key="6">
    <source>
        <dbReference type="EMBL" id="OAA33086.1"/>
    </source>
</evidence>
<gene>
    <name evidence="6" type="ORF">AAL_00551</name>
</gene>
<evidence type="ECO:0000256" key="4">
    <source>
        <dbReference type="SAM" id="MobiDB-lite"/>
    </source>
</evidence>
<dbReference type="Proteomes" id="UP000078544">
    <property type="component" value="Unassembled WGS sequence"/>
</dbReference>
<dbReference type="GO" id="GO:0046872">
    <property type="term" value="F:metal ion binding"/>
    <property type="evidence" value="ECO:0007669"/>
    <property type="project" value="UniProtKB-KW"/>
</dbReference>
<dbReference type="EC" id="3.1.4.-" evidence="3"/>
<evidence type="ECO:0000256" key="3">
    <source>
        <dbReference type="RuleBase" id="RU363067"/>
    </source>
</evidence>
<dbReference type="CDD" id="cd00077">
    <property type="entry name" value="HDc"/>
    <property type="match status" value="1"/>
</dbReference>
<keyword evidence="1 3" id="KW-0479">Metal-binding</keyword>
<dbReference type="SMART" id="SM00471">
    <property type="entry name" value="HDc"/>
    <property type="match status" value="1"/>
</dbReference>
<evidence type="ECO:0000259" key="5">
    <source>
        <dbReference type="PROSITE" id="PS51845"/>
    </source>
</evidence>
<feature type="compositionally biased region" description="Low complexity" evidence="4">
    <location>
        <begin position="789"/>
        <end position="799"/>
    </location>
</feature>
<accession>A0A162K4K9</accession>
<dbReference type="EMBL" id="AZGY01000001">
    <property type="protein sequence ID" value="OAA33086.1"/>
    <property type="molecule type" value="Genomic_DNA"/>
</dbReference>
<dbReference type="PROSITE" id="PS51845">
    <property type="entry name" value="PDEASE_I_2"/>
    <property type="match status" value="1"/>
</dbReference>
<comment type="similarity">
    <text evidence="3">Belongs to the cyclic nucleotide phosphodiesterase family.</text>
</comment>
<reference evidence="6 7" key="1">
    <citation type="journal article" date="2016" name="Genome Biol. Evol.">
        <title>Divergent and convergent evolution of fungal pathogenicity.</title>
        <authorList>
            <person name="Shang Y."/>
            <person name="Xiao G."/>
            <person name="Zheng P."/>
            <person name="Cen K."/>
            <person name="Zhan S."/>
            <person name="Wang C."/>
        </authorList>
    </citation>
    <scope>NUCLEOTIDE SEQUENCE [LARGE SCALE GENOMIC DNA]</scope>
    <source>
        <strain evidence="6 7">RCEF 2490</strain>
    </source>
</reference>
<dbReference type="InterPro" id="IPR023174">
    <property type="entry name" value="PDEase_CS"/>
</dbReference>
<keyword evidence="2 3" id="KW-0378">Hydrolase</keyword>
<dbReference type="AlphaFoldDB" id="A0A162K4K9"/>
<dbReference type="PROSITE" id="PS00126">
    <property type="entry name" value="PDEASE_I_1"/>
    <property type="match status" value="1"/>
</dbReference>
<dbReference type="Pfam" id="PF00233">
    <property type="entry name" value="PDEase_I"/>
    <property type="match status" value="1"/>
</dbReference>